<dbReference type="GO" id="GO:0003676">
    <property type="term" value="F:nucleic acid binding"/>
    <property type="evidence" value="ECO:0007669"/>
    <property type="project" value="InterPro"/>
</dbReference>
<dbReference type="KEGG" id="alka:J0B03_04180"/>
<feature type="domain" description="Integrase catalytic" evidence="1">
    <location>
        <begin position="79"/>
        <end position="247"/>
    </location>
</feature>
<organism evidence="2 3">
    <name type="scientific">Alkalibacter rhizosphaerae</name>
    <dbReference type="NCBI Taxonomy" id="2815577"/>
    <lineage>
        <taxon>Bacteria</taxon>
        <taxon>Bacillati</taxon>
        <taxon>Bacillota</taxon>
        <taxon>Clostridia</taxon>
        <taxon>Eubacteriales</taxon>
        <taxon>Eubacteriaceae</taxon>
        <taxon>Alkalibacter</taxon>
    </lineage>
</organism>
<dbReference type="InterPro" id="IPR048020">
    <property type="entry name" value="Transpos_IS3"/>
</dbReference>
<gene>
    <name evidence="2" type="ORF">J0B03_04180</name>
</gene>
<dbReference type="Proteomes" id="UP000663499">
    <property type="component" value="Chromosome"/>
</dbReference>
<reference evidence="2" key="1">
    <citation type="submission" date="2021-03" db="EMBL/GenBank/DDBJ databases">
        <title>Alkalibacter marinus sp. nov., isolated from tidal flat sediment.</title>
        <authorList>
            <person name="Namirimu T."/>
            <person name="Yang J.-A."/>
            <person name="Yang S.-H."/>
            <person name="Kim Y.-J."/>
            <person name="Kwon K.K."/>
        </authorList>
    </citation>
    <scope>NUCLEOTIDE SEQUENCE</scope>
    <source>
        <strain evidence="2">ES005</strain>
    </source>
</reference>
<dbReference type="InterPro" id="IPR036397">
    <property type="entry name" value="RNaseH_sf"/>
</dbReference>
<dbReference type="PROSITE" id="PS50994">
    <property type="entry name" value="INTEGRASE"/>
    <property type="match status" value="1"/>
</dbReference>
<evidence type="ECO:0000259" key="1">
    <source>
        <dbReference type="PROSITE" id="PS50994"/>
    </source>
</evidence>
<dbReference type="InterPro" id="IPR001584">
    <property type="entry name" value="Integrase_cat-core"/>
</dbReference>
<dbReference type="Pfam" id="PF00665">
    <property type="entry name" value="rve"/>
    <property type="match status" value="1"/>
</dbReference>
<dbReference type="PANTHER" id="PTHR46889:SF4">
    <property type="entry name" value="TRANSPOSASE INSO FOR INSERTION SEQUENCE ELEMENT IS911B-RELATED"/>
    <property type="match status" value="1"/>
</dbReference>
<dbReference type="AlphaFoldDB" id="A0A975AJE3"/>
<dbReference type="PANTHER" id="PTHR46889">
    <property type="entry name" value="TRANSPOSASE INSF FOR INSERTION SEQUENCE IS3B-RELATED"/>
    <property type="match status" value="1"/>
</dbReference>
<protein>
    <submittedName>
        <fullName evidence="2">IS3 family transposase</fullName>
    </submittedName>
</protein>
<dbReference type="GO" id="GO:0015074">
    <property type="term" value="P:DNA integration"/>
    <property type="evidence" value="ECO:0007669"/>
    <property type="project" value="InterPro"/>
</dbReference>
<dbReference type="RefSeq" id="WP_207300984.1">
    <property type="nucleotide sequence ID" value="NZ_CP071444.1"/>
</dbReference>
<dbReference type="EMBL" id="CP071444">
    <property type="protein sequence ID" value="QSX09654.1"/>
    <property type="molecule type" value="Genomic_DNA"/>
</dbReference>
<name>A0A975AJE3_9FIRM</name>
<dbReference type="InterPro" id="IPR050900">
    <property type="entry name" value="Transposase_IS3/IS150/IS904"/>
</dbReference>
<proteinExistence type="predicted"/>
<keyword evidence="3" id="KW-1185">Reference proteome</keyword>
<evidence type="ECO:0000313" key="3">
    <source>
        <dbReference type="Proteomes" id="UP000663499"/>
    </source>
</evidence>
<sequence>MRPEPSNKLTRQEKERIIEVVNSPEYKSLPPSQIVPALADKGEYIASESTMYKVLKEYSMQHHRGISKAPVKRTISTHYADGPNQVWMWDITYLPAGIKGKYYYLYLILDLYSRKIISWEVYEKESADYASKLVRRAFMSENRTKDMKPLVLHSDNGSPMKGATLLETLIMLGVMPSNSRPRVSNDNAYAEAIFKTLKYRPGYPRKGLASIEDARTWVLKFARWYNKEHHHSGLNFLTPEQRHNGLGEAVLANRKGLSIILCF</sequence>
<evidence type="ECO:0000313" key="2">
    <source>
        <dbReference type="EMBL" id="QSX09654.1"/>
    </source>
</evidence>
<dbReference type="Gene3D" id="3.30.420.10">
    <property type="entry name" value="Ribonuclease H-like superfamily/Ribonuclease H"/>
    <property type="match status" value="1"/>
</dbReference>
<accession>A0A975AJE3</accession>
<dbReference type="InterPro" id="IPR012337">
    <property type="entry name" value="RNaseH-like_sf"/>
</dbReference>
<dbReference type="SUPFAM" id="SSF53098">
    <property type="entry name" value="Ribonuclease H-like"/>
    <property type="match status" value="1"/>
</dbReference>
<dbReference type="NCBIfam" id="NF033516">
    <property type="entry name" value="transpos_IS3"/>
    <property type="match status" value="1"/>
</dbReference>